<protein>
    <recommendedName>
        <fullName evidence="3">Peptidoglycan binding domain-containing protein</fullName>
    </recommendedName>
</protein>
<dbReference type="RefSeq" id="WP_317981906.1">
    <property type="nucleotide sequence ID" value="NZ_BTCL01000026.1"/>
</dbReference>
<dbReference type="InterPro" id="IPR052913">
    <property type="entry name" value="Glycopeptide_resist_protein"/>
</dbReference>
<dbReference type="InterPro" id="IPR007391">
    <property type="entry name" value="Vancomycin_resist_VanW"/>
</dbReference>
<accession>A0ABQ6NVT4</accession>
<sequence length="326" mass="36516">MGFNGIWIAGLAILLQQPVQPVQPEQPYIVPEHLTIEFRGQPIAQIKREDYDLPGTSFLDIGKFDKLQSKLEKKINMPPVNAYIGDRGTIVPEQSGYQLDRDQFATQFYSYFFNSKPWAIEVPLTHVHARVDSELLASIKEKAIGNYVTYYNSNNKNRSHNISLAAKAISNTVVFPGETFSFNRTVGPRTPEKGYLSAPIIVRGELSEGVGGGICQVSSTLFNAIDSAGLTIIQRYSHSRHVPYVMPGRDATVSWDGPDFVFKNQYNQPVLIRAFAGSGRVFVSVYSSELIEYKHRHIPSMSKKLPEEVAFKAQHHDSNEGKELLP</sequence>
<dbReference type="EMBL" id="BTCL01000026">
    <property type="protein sequence ID" value="GMK48180.1"/>
    <property type="molecule type" value="Genomic_DNA"/>
</dbReference>
<dbReference type="PANTHER" id="PTHR35788:SF1">
    <property type="entry name" value="EXPORTED PROTEIN"/>
    <property type="match status" value="1"/>
</dbReference>
<proteinExistence type="predicted"/>
<keyword evidence="2" id="KW-1185">Reference proteome</keyword>
<comment type="caution">
    <text evidence="1">The sequence shown here is derived from an EMBL/GenBank/DDBJ whole genome shotgun (WGS) entry which is preliminary data.</text>
</comment>
<name>A0ABQ6NVT4_9BACL</name>
<dbReference type="Proteomes" id="UP001285921">
    <property type="component" value="Unassembled WGS sequence"/>
</dbReference>
<dbReference type="PANTHER" id="PTHR35788">
    <property type="entry name" value="EXPORTED PROTEIN-RELATED"/>
    <property type="match status" value="1"/>
</dbReference>
<evidence type="ECO:0000313" key="1">
    <source>
        <dbReference type="EMBL" id="GMK48180.1"/>
    </source>
</evidence>
<evidence type="ECO:0000313" key="2">
    <source>
        <dbReference type="Proteomes" id="UP001285921"/>
    </source>
</evidence>
<evidence type="ECO:0008006" key="3">
    <source>
        <dbReference type="Google" id="ProtNLM"/>
    </source>
</evidence>
<dbReference type="Pfam" id="PF04294">
    <property type="entry name" value="VanW"/>
    <property type="match status" value="1"/>
</dbReference>
<organism evidence="1 2">
    <name type="scientific">Paenibacillus glycanilyticus</name>
    <dbReference type="NCBI Taxonomy" id="126569"/>
    <lineage>
        <taxon>Bacteria</taxon>
        <taxon>Bacillati</taxon>
        <taxon>Bacillota</taxon>
        <taxon>Bacilli</taxon>
        <taxon>Bacillales</taxon>
        <taxon>Paenibacillaceae</taxon>
        <taxon>Paenibacillus</taxon>
    </lineage>
</organism>
<reference evidence="1 2" key="1">
    <citation type="submission" date="2023-05" db="EMBL/GenBank/DDBJ databases">
        <title>Draft genome of Paenibacillus sp. CCS26.</title>
        <authorList>
            <person name="Akita H."/>
            <person name="Shinto Y."/>
            <person name="Kimura Z."/>
        </authorList>
    </citation>
    <scope>NUCLEOTIDE SEQUENCE [LARGE SCALE GENOMIC DNA]</scope>
    <source>
        <strain evidence="1 2">CCS26</strain>
    </source>
</reference>
<gene>
    <name evidence="1" type="primary">yoaR</name>
    <name evidence="1" type="ORF">PghCCS26_53100</name>
</gene>